<feature type="domain" description="Lambda-carrageenase beta-propeller" evidence="4">
    <location>
        <begin position="275"/>
        <end position="590"/>
    </location>
</feature>
<sequence length="1287" mass="140730">MKTKLLAIAGLSLMPFYMSHGALVVNGDMSSTTYATGGNSATTLDIDAGWAVKSSTIISLTQNPGVITWKATTDDINDGLAQINSVTSETGSVLTLRFDWTAVSGSTAPDLEYQVIGWKVTGSPTFVANPMLNFINGAAQTAAGMITDASNYMTVHDLLDNGNNGATANYTGATSAIFAGTAGSTNSASITIDLSGFTAGLNDVTNYTYIGVRFWINGALAADNANGSFLDNVSLSTATSPPITNTSPITPLTSLDTGFTIQKLRTAKVGTNTLIIGSSYEGAVLGMEYDGTVLWTNELSGFMNHDVWCDDITGDGSDEILLANADGSVYCLNAAGMLQWQFKPNNGGHLPPMYAVCVVHDAGTPYVVCGPYDMSIYYLDSTGSLAKEIDSATYSKERPWGDDRPRAGYAHNANFLRPIPQSDGSENLAVLGTCNHMQAKGSIYRFHAFDDLPFSTNSTPGLDMAGDFRICDPDGDGTNEVLIGTSGLNSQSASRFDLASETSQVYPLTAIGDAGYRVTQVETIPDGAGFQYFMICGTHIVLRSSLDTNVVATVEKIAGKYSYNDLWKDPANGKLLLASAQSGGSCIHIVDPRHADWKTDFANLNPPGKIQTILDNTAQVWTNLAGFSKPAWERDPVEVVLTSANPTHPVAMDIQASYDSPVFLNYYWDNHVQDPLDWDRDNVLSSNPTYRDKRDGRKSYTWAQAQILADIEPELDDGGTGLAMWGGHGNDPYYYSPETLRKIIDLGNGDKTVLIWPEMNGSSVEFEMVMDHLFYPLAEYARTNNANIYVRNKNIFWQGAVYLPAWQRMRDGDFSDIFISGLEETSDKTQDMSIVGRMGLWASGAMDNWGMRCSRDNPSFDRQRQHSYQRLPNHFLRNMVYNLAGGATTLNVTYVEEDYMSLAWQLVAQGALYVPKREEIVSFSPVHLSMTDPDEHYLDDGENNKWTTFYNRTFEETNSFVFSRMNGTWPAAPNTEWDFSRYAAGVKDRRQNFLPPYKNGLVLVTPPQEGVFANTNAARGAMTSHLHPMYKNILQEFITDGHHYYSSTGTQLPPASNYYHTIEAAITNSASQLPLTVSGDVAWVCSQTSSNHLRLTLIDSGYLNPKARTATVAFNTVTPTTITDVLDGTSYSPASTVQIDVPLGLFRFIDIELSSPFFPNNGWGEFASEHGLTGNPLADHDEDGETDLHEYALGGDATNHTVQAIEPVLAFLPNNTVSFSNLEVAHTNPGITYMAEWTDNLMTDAWSNAWDSVVPGPAALPGFNHIQRQIYGGTNDNLFFRLQIRLP</sequence>
<evidence type="ECO:0000256" key="1">
    <source>
        <dbReference type="SAM" id="SignalP"/>
    </source>
</evidence>
<dbReference type="EMBL" id="CAAHFH010000001">
    <property type="protein sequence ID" value="VGO20480.1"/>
    <property type="molecule type" value="Genomic_DNA"/>
</dbReference>
<dbReference type="InterPro" id="IPR057420">
    <property type="entry name" value="Beta-prop_CGLA"/>
</dbReference>
<dbReference type="SUPFAM" id="SSF50969">
    <property type="entry name" value="YVTN repeat-like/Quinoprotein amine dehydrogenase"/>
    <property type="match status" value="1"/>
</dbReference>
<dbReference type="Proteomes" id="UP000346198">
    <property type="component" value="Unassembled WGS sequence"/>
</dbReference>
<keyword evidence="1" id="KW-0732">Signal</keyword>
<dbReference type="InterPro" id="IPR011044">
    <property type="entry name" value="Quino_amine_DH_bsu"/>
</dbReference>
<dbReference type="Pfam" id="PF25290">
    <property type="entry name" value="CGLA_M"/>
    <property type="match status" value="1"/>
</dbReference>
<feature type="signal peptide" evidence="1">
    <location>
        <begin position="1"/>
        <end position="21"/>
    </location>
</feature>
<protein>
    <submittedName>
        <fullName evidence="5">Lambda-carrageenase</fullName>
    </submittedName>
</protein>
<evidence type="ECO:0000259" key="2">
    <source>
        <dbReference type="Pfam" id="PF25290"/>
    </source>
</evidence>
<dbReference type="InterPro" id="IPR057422">
    <property type="entry name" value="CGLA_C"/>
</dbReference>
<gene>
    <name evidence="5" type="primary">cglA_6</name>
    <name evidence="5" type="ORF">SCARR_02543</name>
</gene>
<organism evidence="5 6">
    <name type="scientific">Pontiella sulfatireligans</name>
    <dbReference type="NCBI Taxonomy" id="2750658"/>
    <lineage>
        <taxon>Bacteria</taxon>
        <taxon>Pseudomonadati</taxon>
        <taxon>Kiritimatiellota</taxon>
        <taxon>Kiritimatiellia</taxon>
        <taxon>Kiritimatiellales</taxon>
        <taxon>Pontiellaceae</taxon>
        <taxon>Pontiella</taxon>
    </lineage>
</organism>
<proteinExistence type="predicted"/>
<evidence type="ECO:0000313" key="5">
    <source>
        <dbReference type="EMBL" id="VGO20480.1"/>
    </source>
</evidence>
<evidence type="ECO:0000259" key="4">
    <source>
        <dbReference type="Pfam" id="PF25292"/>
    </source>
</evidence>
<keyword evidence="6" id="KW-1185">Reference proteome</keyword>
<feature type="domain" description="Lambda-carrageenase C-terminal" evidence="3">
    <location>
        <begin position="1076"/>
        <end position="1152"/>
    </location>
</feature>
<feature type="domain" description="Lambda-carrageenase middle" evidence="2">
    <location>
        <begin position="677"/>
        <end position="1049"/>
    </location>
</feature>
<reference evidence="5 6" key="1">
    <citation type="submission" date="2019-04" db="EMBL/GenBank/DDBJ databases">
        <authorList>
            <person name="Van Vliet M D."/>
        </authorList>
    </citation>
    <scope>NUCLEOTIDE SEQUENCE [LARGE SCALE GENOMIC DNA]</scope>
    <source>
        <strain evidence="5 6">F21</strain>
    </source>
</reference>
<dbReference type="InterPro" id="IPR057421">
    <property type="entry name" value="CGLA_M"/>
</dbReference>
<dbReference type="Pfam" id="PF25292">
    <property type="entry name" value="Beta-prop_CGLA"/>
    <property type="match status" value="1"/>
</dbReference>
<accession>A0A6C2UJS4</accession>
<dbReference type="Pfam" id="PF25291">
    <property type="entry name" value="CGLA_C"/>
    <property type="match status" value="1"/>
</dbReference>
<evidence type="ECO:0000313" key="6">
    <source>
        <dbReference type="Proteomes" id="UP000346198"/>
    </source>
</evidence>
<evidence type="ECO:0000259" key="3">
    <source>
        <dbReference type="Pfam" id="PF25291"/>
    </source>
</evidence>
<name>A0A6C2UJS4_9BACT</name>
<feature type="chain" id="PRO_5025331432" evidence="1">
    <location>
        <begin position="22"/>
        <end position="1287"/>
    </location>
</feature>